<protein>
    <submittedName>
        <fullName evidence="1">Proteasome assembly chaperone family protein</fullName>
    </submittedName>
</protein>
<reference evidence="1" key="1">
    <citation type="journal article" date="2020" name="mSystems">
        <title>Genome- and Community-Level Interaction Insights into Carbon Utilization and Element Cycling Functions of Hydrothermarchaeota in Hydrothermal Sediment.</title>
        <authorList>
            <person name="Zhou Z."/>
            <person name="Liu Y."/>
            <person name="Xu W."/>
            <person name="Pan J."/>
            <person name="Luo Z.H."/>
            <person name="Li M."/>
        </authorList>
    </citation>
    <scope>NUCLEOTIDE SEQUENCE [LARGE SCALE GENOMIC DNA]</scope>
    <source>
        <strain evidence="1">SpSt-110</strain>
    </source>
</reference>
<dbReference type="AlphaFoldDB" id="A0A7J3Y0K0"/>
<name>A0A7J3Y0K0_9CREN</name>
<comment type="caution">
    <text evidence="1">The sequence shown here is derived from an EMBL/GenBank/DDBJ whole genome shotgun (WGS) entry which is preliminary data.</text>
</comment>
<dbReference type="InterPro" id="IPR038389">
    <property type="entry name" value="PSMG2_sf"/>
</dbReference>
<organism evidence="1">
    <name type="scientific">Thermogladius calderae</name>
    <dbReference type="NCBI Taxonomy" id="1200300"/>
    <lineage>
        <taxon>Archaea</taxon>
        <taxon>Thermoproteota</taxon>
        <taxon>Thermoprotei</taxon>
        <taxon>Desulfurococcales</taxon>
        <taxon>Desulfurococcaceae</taxon>
        <taxon>Thermogladius</taxon>
    </lineage>
</organism>
<sequence>MNVVLLEKVSDKDLEDSIFITGFQGFGMVGYLTSRHLVLELKLKRIGFIRTRYYPETTIYTKETGVVYPFELYYGVVEGKKLLVLINNGTPNVRERTDYAELVAKWVKEKKVSKTILVGGLDPSLKESEDEKYRWVPIGGYQERLNAKLLESRHIIGPLALLMIFMDAYKVPGVALFSYTELYRPDPRASAVAVEVISDLLGFKIDTTRLLEEAKIIESIEAERERMLKSVEMEEAEKKGHPIYL</sequence>
<proteinExistence type="predicted"/>
<dbReference type="PANTHER" id="PTHR35610:SF3">
    <property type="entry name" value="PROTEASOME ASSEMBLY CHAPERONE FAMILY PROTEIN"/>
    <property type="match status" value="1"/>
</dbReference>
<keyword evidence="1" id="KW-0647">Proteasome</keyword>
<dbReference type="GO" id="GO:0000502">
    <property type="term" value="C:proteasome complex"/>
    <property type="evidence" value="ECO:0007669"/>
    <property type="project" value="UniProtKB-KW"/>
</dbReference>
<dbReference type="Pfam" id="PF09754">
    <property type="entry name" value="PAC2"/>
    <property type="match status" value="1"/>
</dbReference>
<dbReference type="PANTHER" id="PTHR35610">
    <property type="entry name" value="3-ISOPROPYLMALATE DEHYDRATASE-RELATED"/>
    <property type="match status" value="1"/>
</dbReference>
<dbReference type="SUPFAM" id="SSF159659">
    <property type="entry name" value="Cgl1923-like"/>
    <property type="match status" value="1"/>
</dbReference>
<dbReference type="Gene3D" id="3.40.50.10900">
    <property type="entry name" value="PAC-like subunit"/>
    <property type="match status" value="1"/>
</dbReference>
<accession>A0A7J3Y0K0</accession>
<gene>
    <name evidence="1" type="ORF">ENM60_06110</name>
</gene>
<dbReference type="EMBL" id="DRYK01000078">
    <property type="protein sequence ID" value="HHP68333.1"/>
    <property type="molecule type" value="Genomic_DNA"/>
</dbReference>
<evidence type="ECO:0000313" key="1">
    <source>
        <dbReference type="EMBL" id="HHP68333.1"/>
    </source>
</evidence>
<dbReference type="InterPro" id="IPR019151">
    <property type="entry name" value="Proteasome_assmbl_chaperone_2"/>
</dbReference>